<evidence type="ECO:0000313" key="5">
    <source>
        <dbReference type="EMBL" id="MFC3912226.1"/>
    </source>
</evidence>
<dbReference type="Pfam" id="PF04231">
    <property type="entry name" value="Endonuclease_1"/>
    <property type="match status" value="1"/>
</dbReference>
<name>A0ABV8CJ23_9GAMM</name>
<keyword evidence="5" id="KW-0255">Endonuclease</keyword>
<feature type="signal peptide" evidence="4">
    <location>
        <begin position="1"/>
        <end position="18"/>
    </location>
</feature>
<dbReference type="RefSeq" id="WP_377150326.1">
    <property type="nucleotide sequence ID" value="NZ_JBHSAF010000001.1"/>
</dbReference>
<dbReference type="EMBL" id="JBHSAF010000001">
    <property type="protein sequence ID" value="MFC3912226.1"/>
    <property type="molecule type" value="Genomic_DNA"/>
</dbReference>
<dbReference type="InterPro" id="IPR007346">
    <property type="entry name" value="Endonuclease-I"/>
</dbReference>
<organism evidence="5 6">
    <name type="scientific">Pseudaeromonas sharmana</name>
    <dbReference type="NCBI Taxonomy" id="328412"/>
    <lineage>
        <taxon>Bacteria</taxon>
        <taxon>Pseudomonadati</taxon>
        <taxon>Pseudomonadota</taxon>
        <taxon>Gammaproteobacteria</taxon>
        <taxon>Aeromonadales</taxon>
        <taxon>Aeromonadaceae</taxon>
        <taxon>Pseudaeromonas</taxon>
    </lineage>
</organism>
<comment type="caution">
    <text evidence="5">The sequence shown here is derived from an EMBL/GenBank/DDBJ whole genome shotgun (WGS) entry which is preliminary data.</text>
</comment>
<dbReference type="Proteomes" id="UP001595692">
    <property type="component" value="Unassembled WGS sequence"/>
</dbReference>
<protein>
    <submittedName>
        <fullName evidence="5">Endonuclease</fullName>
    </submittedName>
</protein>
<evidence type="ECO:0000256" key="1">
    <source>
        <dbReference type="ARBA" id="ARBA00006429"/>
    </source>
</evidence>
<evidence type="ECO:0000256" key="3">
    <source>
        <dbReference type="ARBA" id="ARBA00022801"/>
    </source>
</evidence>
<sequence>MLRLIPFALVLVSLGAHAEPLTFAEAQKKLFTLYWSNRNQTTFYCGCPIRYQANKMVPALKSCGYQARKSPARAARIVWQHVMPAVDFGRQRLCWQEGGRNSCAKNDPGFAQIEGDMHNLVPVIAEIDRDRADMPFALWDGQSGQYGKCDLVVDFQARRVQPPARSRGAIARAYLYMAERYQLKLPLPQRQLFESWNSQYPVSEWECDRDDYIADVQGNHNRFIQQQCH</sequence>
<keyword evidence="4" id="KW-0732">Signal</keyword>
<keyword evidence="6" id="KW-1185">Reference proteome</keyword>
<evidence type="ECO:0000313" key="6">
    <source>
        <dbReference type="Proteomes" id="UP001595692"/>
    </source>
</evidence>
<proteinExistence type="inferred from homology"/>
<accession>A0ABV8CJ23</accession>
<keyword evidence="3" id="KW-0378">Hydrolase</keyword>
<evidence type="ECO:0000256" key="4">
    <source>
        <dbReference type="SAM" id="SignalP"/>
    </source>
</evidence>
<dbReference type="PANTHER" id="PTHR33607:SF2">
    <property type="entry name" value="ENDONUCLEASE-1"/>
    <property type="match status" value="1"/>
</dbReference>
<evidence type="ECO:0000256" key="2">
    <source>
        <dbReference type="ARBA" id="ARBA00022722"/>
    </source>
</evidence>
<feature type="chain" id="PRO_5045534445" evidence="4">
    <location>
        <begin position="19"/>
        <end position="229"/>
    </location>
</feature>
<dbReference type="SUPFAM" id="SSF54060">
    <property type="entry name" value="His-Me finger endonucleases"/>
    <property type="match status" value="1"/>
</dbReference>
<gene>
    <name evidence="5" type="ORF">ACFOSS_01950</name>
</gene>
<comment type="similarity">
    <text evidence="1">Belongs to the EndA/NucM nuclease family.</text>
</comment>
<dbReference type="InterPro" id="IPR044925">
    <property type="entry name" value="His-Me_finger_sf"/>
</dbReference>
<dbReference type="GO" id="GO:0004519">
    <property type="term" value="F:endonuclease activity"/>
    <property type="evidence" value="ECO:0007669"/>
    <property type="project" value="UniProtKB-KW"/>
</dbReference>
<keyword evidence="2" id="KW-0540">Nuclease</keyword>
<dbReference type="PANTHER" id="PTHR33607">
    <property type="entry name" value="ENDONUCLEASE-1"/>
    <property type="match status" value="1"/>
</dbReference>
<reference evidence="6" key="1">
    <citation type="journal article" date="2019" name="Int. J. Syst. Evol. Microbiol.">
        <title>The Global Catalogue of Microorganisms (GCM) 10K type strain sequencing project: providing services to taxonomists for standard genome sequencing and annotation.</title>
        <authorList>
            <consortium name="The Broad Institute Genomics Platform"/>
            <consortium name="The Broad Institute Genome Sequencing Center for Infectious Disease"/>
            <person name="Wu L."/>
            <person name="Ma J."/>
        </authorList>
    </citation>
    <scope>NUCLEOTIDE SEQUENCE [LARGE SCALE GENOMIC DNA]</scope>
    <source>
        <strain evidence="6">CCUG 54939</strain>
    </source>
</reference>